<evidence type="ECO:0000313" key="2">
    <source>
        <dbReference type="EMBL" id="MDJ1184710.1"/>
    </source>
</evidence>
<dbReference type="EMBL" id="JAQOSQ010000018">
    <property type="protein sequence ID" value="MDJ1184710.1"/>
    <property type="molecule type" value="Genomic_DNA"/>
</dbReference>
<comment type="caution">
    <text evidence="2">The sequence shown here is derived from an EMBL/GenBank/DDBJ whole genome shotgun (WGS) entry which is preliminary data.</text>
</comment>
<evidence type="ECO:0000256" key="1">
    <source>
        <dbReference type="SAM" id="MobiDB-lite"/>
    </source>
</evidence>
<proteinExistence type="predicted"/>
<reference evidence="2 3" key="1">
    <citation type="submission" date="2023-01" db="EMBL/GenBank/DDBJ databases">
        <title>Novel diversity within Roseofilum (Cyanobacteria; Desertifilaceae) from marine benthic mats with descriptions of four novel species.</title>
        <authorList>
            <person name="Wang Y."/>
            <person name="Berthold D.E."/>
            <person name="Hu J."/>
            <person name="Lefler F.W."/>
            <person name="Laughinghouse H.D. IV."/>
        </authorList>
    </citation>
    <scope>NUCLEOTIDE SEQUENCE [LARGE SCALE GENOMIC DNA]</scope>
    <source>
        <strain evidence="2 3">BLCC-M143</strain>
    </source>
</reference>
<protein>
    <submittedName>
        <fullName evidence="2">Uncharacterized protein</fullName>
    </submittedName>
</protein>
<feature type="region of interest" description="Disordered" evidence="1">
    <location>
        <begin position="124"/>
        <end position="148"/>
    </location>
</feature>
<feature type="compositionally biased region" description="Polar residues" evidence="1">
    <location>
        <begin position="74"/>
        <end position="86"/>
    </location>
</feature>
<feature type="region of interest" description="Disordered" evidence="1">
    <location>
        <begin position="1"/>
        <end position="107"/>
    </location>
</feature>
<feature type="region of interest" description="Disordered" evidence="1">
    <location>
        <begin position="289"/>
        <end position="318"/>
    </location>
</feature>
<organism evidence="2 3">
    <name type="scientific">Roseofilum casamattae BLCC-M143</name>
    <dbReference type="NCBI Taxonomy" id="3022442"/>
    <lineage>
        <taxon>Bacteria</taxon>
        <taxon>Bacillati</taxon>
        <taxon>Cyanobacteriota</taxon>
        <taxon>Cyanophyceae</taxon>
        <taxon>Desertifilales</taxon>
        <taxon>Desertifilaceae</taxon>
        <taxon>Roseofilum</taxon>
        <taxon>Roseofilum casamattae</taxon>
    </lineage>
</organism>
<accession>A0ABT7BZS1</accession>
<evidence type="ECO:0000313" key="3">
    <source>
        <dbReference type="Proteomes" id="UP001232992"/>
    </source>
</evidence>
<sequence length="342" mass="38433">MVIRRRQTKTRISSHQPSRQKKKTQFAASPVIQPKVQRKTAKELPQLKSVIGRHPNPLERLRNSPSVQRKVERGQSNNLDTQQLEGTTRDAIQPLSSAAPTAEQPGATIQREGMESLPQEAMDRNDGLQTIPPLHNETSSHNNTIQRKIVGKDGSDIWTKQKMDDDLAKEANDSIKMVVQMLHGMDLEIPVDSYQDLVKNVAQFLNNFVIALESFLAQNPNKKPGDLSEVLGRTSIVETQPEVKSDWPPIANAILEENPYQELVNLLESLSQMAPRVQPDVKQENVFLPKERSGSFPENTSKDALKSSEYGLPKKHFPSDHYQVQQTISVQDIIEQNDSNSS</sequence>
<feature type="compositionally biased region" description="Polar residues" evidence="1">
    <location>
        <begin position="136"/>
        <end position="146"/>
    </location>
</feature>
<keyword evidence="3" id="KW-1185">Reference proteome</keyword>
<dbReference type="Proteomes" id="UP001232992">
    <property type="component" value="Unassembled WGS sequence"/>
</dbReference>
<name>A0ABT7BZS1_9CYAN</name>
<gene>
    <name evidence="2" type="ORF">PMH09_16095</name>
</gene>
<dbReference type="RefSeq" id="WP_283759364.1">
    <property type="nucleotide sequence ID" value="NZ_JAQOSQ010000018.1"/>
</dbReference>